<dbReference type="SUPFAM" id="SSF53383">
    <property type="entry name" value="PLP-dependent transferases"/>
    <property type="match status" value="1"/>
</dbReference>
<dbReference type="InterPro" id="IPR015421">
    <property type="entry name" value="PyrdxlP-dep_Trfase_major"/>
</dbReference>
<dbReference type="InterPro" id="IPR004839">
    <property type="entry name" value="Aminotransferase_I/II_large"/>
</dbReference>
<protein>
    <submittedName>
        <fullName evidence="5">Succinyldiaminopimelate transaminase</fullName>
        <ecNumber evidence="5">2.6.1.17</ecNumber>
    </submittedName>
</protein>
<dbReference type="EC" id="2.6.1.17" evidence="5"/>
<dbReference type="InterPro" id="IPR019880">
    <property type="entry name" value="OxyQ"/>
</dbReference>
<keyword evidence="2 5" id="KW-0032">Aminotransferase</keyword>
<evidence type="ECO:0000259" key="4">
    <source>
        <dbReference type="Pfam" id="PF00155"/>
    </source>
</evidence>
<dbReference type="InterPro" id="IPR015422">
    <property type="entry name" value="PyrdxlP-dep_Trfase_small"/>
</dbReference>
<dbReference type="Gene3D" id="3.40.640.10">
    <property type="entry name" value="Type I PLP-dependent aspartate aminotransferase-like (Major domain)"/>
    <property type="match status" value="1"/>
</dbReference>
<dbReference type="PANTHER" id="PTHR42832">
    <property type="entry name" value="AMINO ACID AMINOTRANSFERASE"/>
    <property type="match status" value="1"/>
</dbReference>
<evidence type="ECO:0000313" key="6">
    <source>
        <dbReference type="Proteomes" id="UP000463857"/>
    </source>
</evidence>
<keyword evidence="3 5" id="KW-0808">Transferase</keyword>
<evidence type="ECO:0000313" key="5">
    <source>
        <dbReference type="EMBL" id="QHB99648.1"/>
    </source>
</evidence>
<evidence type="ECO:0000256" key="2">
    <source>
        <dbReference type="ARBA" id="ARBA00022576"/>
    </source>
</evidence>
<dbReference type="EMBL" id="CP047156">
    <property type="protein sequence ID" value="QHB99648.1"/>
    <property type="molecule type" value="Genomic_DNA"/>
</dbReference>
<feature type="domain" description="Aminotransferase class I/classII large" evidence="4">
    <location>
        <begin position="28"/>
        <end position="362"/>
    </location>
</feature>
<dbReference type="KEGG" id="eke:EK0264_04680"/>
<dbReference type="Gene3D" id="3.90.1150.10">
    <property type="entry name" value="Aspartate Aminotransferase, domain 1"/>
    <property type="match status" value="1"/>
</dbReference>
<comment type="cofactor">
    <cofactor evidence="1">
        <name>pyridoxal 5'-phosphate</name>
        <dbReference type="ChEBI" id="CHEBI:597326"/>
    </cofactor>
</comment>
<evidence type="ECO:0000256" key="3">
    <source>
        <dbReference type="ARBA" id="ARBA00022679"/>
    </source>
</evidence>
<sequence>MREIALPDFPWDTLAPYGDKARAYPGGIVDLSIGTPVDSTPEVVQEAVRKAADAPGYPPTIGIPPLRSALVEAAERLYGITGLTEDMVLPVIGTKEFIGTLPTLLGIGAGDTVMIPELAYPTYAVSAAFAGAESIAADGYTRLGPAPVALCWVNSPSNPTGRVLGADHLRKMVDESRRRGTILASDECYLDLYYGDERPLSVLHPDVRGDSFDGVLAVHSLSKRSNFAGLRGGFVMGDPALISRLTEVRKHLGFLVPRPVQEAMIAAYSDDAHVEQQRARYAQRRRVLSTALIDAGFTIDHSEAGLYLWSTRGEDCWETVDFLATRGILVAPGSFYGPTGAQHVRVALTGTDDAIAEAARRLRAS</sequence>
<dbReference type="GO" id="GO:0009016">
    <property type="term" value="F:succinyldiaminopimelate transaminase activity"/>
    <property type="evidence" value="ECO:0007669"/>
    <property type="project" value="UniProtKB-EC"/>
</dbReference>
<dbReference type="GO" id="GO:0030170">
    <property type="term" value="F:pyridoxal phosphate binding"/>
    <property type="evidence" value="ECO:0007669"/>
    <property type="project" value="InterPro"/>
</dbReference>
<dbReference type="NCBIfam" id="TIGR03539">
    <property type="entry name" value="DapC_actino"/>
    <property type="match status" value="1"/>
</dbReference>
<evidence type="ECO:0000256" key="1">
    <source>
        <dbReference type="ARBA" id="ARBA00001933"/>
    </source>
</evidence>
<dbReference type="CDD" id="cd00609">
    <property type="entry name" value="AAT_like"/>
    <property type="match status" value="1"/>
</dbReference>
<organism evidence="5 6">
    <name type="scientific">Epidermidibacterium keratini</name>
    <dbReference type="NCBI Taxonomy" id="1891644"/>
    <lineage>
        <taxon>Bacteria</taxon>
        <taxon>Bacillati</taxon>
        <taxon>Actinomycetota</taxon>
        <taxon>Actinomycetes</taxon>
        <taxon>Sporichthyales</taxon>
        <taxon>Sporichthyaceae</taxon>
        <taxon>Epidermidibacterium</taxon>
    </lineage>
</organism>
<dbReference type="InterPro" id="IPR015424">
    <property type="entry name" value="PyrdxlP-dep_Trfase"/>
</dbReference>
<keyword evidence="6" id="KW-1185">Reference proteome</keyword>
<reference evidence="5 6" key="1">
    <citation type="journal article" date="2018" name="Int. J. Syst. Evol. Microbiol.">
        <title>Epidermidibacterium keratini gen. nov., sp. nov., a member of the family Sporichthyaceae, isolated from keratin epidermis.</title>
        <authorList>
            <person name="Lee D.G."/>
            <person name="Trujillo M.E."/>
            <person name="Kang S."/>
            <person name="Nam J.J."/>
            <person name="Kim Y.J."/>
        </authorList>
    </citation>
    <scope>NUCLEOTIDE SEQUENCE [LARGE SCALE GENOMIC DNA]</scope>
    <source>
        <strain evidence="5 6">EPI-7</strain>
    </source>
</reference>
<accession>A0A7L4YLD9</accession>
<proteinExistence type="predicted"/>
<dbReference type="OrthoDB" id="9813612at2"/>
<gene>
    <name evidence="5" type="ORF">EK0264_04680</name>
</gene>
<dbReference type="Proteomes" id="UP000463857">
    <property type="component" value="Chromosome"/>
</dbReference>
<dbReference type="InParanoid" id="A0A7L4YLD9"/>
<dbReference type="RefSeq" id="WP_159543418.1">
    <property type="nucleotide sequence ID" value="NZ_CP047156.1"/>
</dbReference>
<dbReference type="AlphaFoldDB" id="A0A7L4YLD9"/>
<dbReference type="Pfam" id="PF00155">
    <property type="entry name" value="Aminotran_1_2"/>
    <property type="match status" value="1"/>
</dbReference>
<dbReference type="InterPro" id="IPR050881">
    <property type="entry name" value="LL-DAP_aminotransferase"/>
</dbReference>
<dbReference type="PANTHER" id="PTHR42832:SF3">
    <property type="entry name" value="L-GLUTAMINE--4-(METHYLSULFANYL)-2-OXOBUTANOATE AMINOTRANSFERASE"/>
    <property type="match status" value="1"/>
</dbReference>
<name>A0A7L4YLD9_9ACTN</name>